<comment type="caution">
    <text evidence="17">The sequence shown here is derived from an EMBL/GenBank/DDBJ whole genome shotgun (WGS) entry which is preliminary data.</text>
</comment>
<dbReference type="GO" id="GO:0000155">
    <property type="term" value="F:phosphorelay sensor kinase activity"/>
    <property type="evidence" value="ECO:0007669"/>
    <property type="project" value="InterPro"/>
</dbReference>
<dbReference type="RefSeq" id="WP_053400136.1">
    <property type="nucleotide sequence ID" value="NZ_LILC01000004.1"/>
</dbReference>
<dbReference type="Gene3D" id="3.30.565.10">
    <property type="entry name" value="Histidine kinase-like ATPase, C-terminal domain"/>
    <property type="match status" value="1"/>
</dbReference>
<evidence type="ECO:0000256" key="7">
    <source>
        <dbReference type="ARBA" id="ARBA00022692"/>
    </source>
</evidence>
<evidence type="ECO:0000256" key="4">
    <source>
        <dbReference type="ARBA" id="ARBA00022475"/>
    </source>
</evidence>
<keyword evidence="4" id="KW-1003">Cell membrane</keyword>
<feature type="domain" description="HAMP" evidence="16">
    <location>
        <begin position="180"/>
        <end position="234"/>
    </location>
</feature>
<evidence type="ECO:0000256" key="14">
    <source>
        <dbReference type="SAM" id="Phobius"/>
    </source>
</evidence>
<gene>
    <name evidence="17" type="ORF">AMD01_04075</name>
</gene>
<keyword evidence="8" id="KW-0547">Nucleotide-binding</keyword>
<dbReference type="GO" id="GO:0005524">
    <property type="term" value="F:ATP binding"/>
    <property type="evidence" value="ECO:0007669"/>
    <property type="project" value="UniProtKB-KW"/>
</dbReference>
<reference evidence="18" key="1">
    <citation type="submission" date="2015-08" db="EMBL/GenBank/DDBJ databases">
        <title>Fjat-14210 dsm16467.</title>
        <authorList>
            <person name="Liu B."/>
            <person name="Wang J."/>
            <person name="Zhu Y."/>
            <person name="Liu G."/>
            <person name="Chen Q."/>
            <person name="Chen Z."/>
            <person name="Lan J."/>
            <person name="Che J."/>
            <person name="Ge C."/>
            <person name="Shi H."/>
            <person name="Pan Z."/>
            <person name="Liu X."/>
        </authorList>
    </citation>
    <scope>NUCLEOTIDE SEQUENCE [LARGE SCALE GENOMIC DNA]</scope>
    <source>
        <strain evidence="18">DSM 16467</strain>
    </source>
</reference>
<dbReference type="InterPro" id="IPR003660">
    <property type="entry name" value="HAMP_dom"/>
</dbReference>
<dbReference type="EC" id="2.7.13.3" evidence="3"/>
<dbReference type="Pfam" id="PF00512">
    <property type="entry name" value="HisKA"/>
    <property type="match status" value="1"/>
</dbReference>
<dbReference type="InterPro" id="IPR036890">
    <property type="entry name" value="HATPase_C_sf"/>
</dbReference>
<dbReference type="Pfam" id="PF02518">
    <property type="entry name" value="HATPase_c"/>
    <property type="match status" value="1"/>
</dbReference>
<protein>
    <recommendedName>
        <fullName evidence="3">histidine kinase</fullName>
        <ecNumber evidence="3">2.7.13.3</ecNumber>
    </recommendedName>
</protein>
<evidence type="ECO:0000256" key="13">
    <source>
        <dbReference type="ARBA" id="ARBA00023136"/>
    </source>
</evidence>
<dbReference type="SMART" id="SM00304">
    <property type="entry name" value="HAMP"/>
    <property type="match status" value="1"/>
</dbReference>
<dbReference type="GO" id="GO:0005886">
    <property type="term" value="C:plasma membrane"/>
    <property type="evidence" value="ECO:0007669"/>
    <property type="project" value="UniProtKB-SubCell"/>
</dbReference>
<dbReference type="STRING" id="284581.AMD01_04075"/>
<dbReference type="SUPFAM" id="SSF47384">
    <property type="entry name" value="Homodimeric domain of signal transducing histidine kinase"/>
    <property type="match status" value="1"/>
</dbReference>
<organism evidence="17 18">
    <name type="scientific">Priestia koreensis</name>
    <dbReference type="NCBI Taxonomy" id="284581"/>
    <lineage>
        <taxon>Bacteria</taxon>
        <taxon>Bacillati</taxon>
        <taxon>Bacillota</taxon>
        <taxon>Bacilli</taxon>
        <taxon>Bacillales</taxon>
        <taxon>Bacillaceae</taxon>
        <taxon>Priestia</taxon>
    </lineage>
</organism>
<evidence type="ECO:0000259" key="15">
    <source>
        <dbReference type="PROSITE" id="PS50109"/>
    </source>
</evidence>
<keyword evidence="12" id="KW-0902">Two-component regulatory system</keyword>
<dbReference type="Gene3D" id="6.10.340.10">
    <property type="match status" value="1"/>
</dbReference>
<dbReference type="InterPro" id="IPR003661">
    <property type="entry name" value="HisK_dim/P_dom"/>
</dbReference>
<evidence type="ECO:0000256" key="6">
    <source>
        <dbReference type="ARBA" id="ARBA00022679"/>
    </source>
</evidence>
<proteinExistence type="predicted"/>
<keyword evidence="10" id="KW-0067">ATP-binding</keyword>
<dbReference type="InterPro" id="IPR036097">
    <property type="entry name" value="HisK_dim/P_sf"/>
</dbReference>
<evidence type="ECO:0000256" key="2">
    <source>
        <dbReference type="ARBA" id="ARBA00004651"/>
    </source>
</evidence>
<name>A0A0M0LC28_9BACI</name>
<evidence type="ECO:0000256" key="9">
    <source>
        <dbReference type="ARBA" id="ARBA00022777"/>
    </source>
</evidence>
<dbReference type="InterPro" id="IPR005467">
    <property type="entry name" value="His_kinase_dom"/>
</dbReference>
<keyword evidence="7 14" id="KW-0812">Transmembrane</keyword>
<dbReference type="InterPro" id="IPR050398">
    <property type="entry name" value="HssS/ArlS-like"/>
</dbReference>
<dbReference type="AlphaFoldDB" id="A0A0M0LC28"/>
<evidence type="ECO:0000256" key="11">
    <source>
        <dbReference type="ARBA" id="ARBA00022989"/>
    </source>
</evidence>
<comment type="subcellular location">
    <subcellularLocation>
        <location evidence="2">Cell membrane</location>
        <topology evidence="2">Multi-pass membrane protein</topology>
    </subcellularLocation>
</comment>
<dbReference type="OrthoDB" id="9786919at2"/>
<dbReference type="Pfam" id="PF00672">
    <property type="entry name" value="HAMP"/>
    <property type="match status" value="1"/>
</dbReference>
<evidence type="ECO:0000256" key="8">
    <source>
        <dbReference type="ARBA" id="ARBA00022741"/>
    </source>
</evidence>
<dbReference type="PATRIC" id="fig|284581.3.peg.1605"/>
<dbReference type="SUPFAM" id="SSF55874">
    <property type="entry name" value="ATPase domain of HSP90 chaperone/DNA topoisomerase II/histidine kinase"/>
    <property type="match status" value="1"/>
</dbReference>
<dbReference type="SUPFAM" id="SSF158472">
    <property type="entry name" value="HAMP domain-like"/>
    <property type="match status" value="1"/>
</dbReference>
<evidence type="ECO:0000256" key="3">
    <source>
        <dbReference type="ARBA" id="ARBA00012438"/>
    </source>
</evidence>
<dbReference type="FunFam" id="3.30.565.10:FF:000006">
    <property type="entry name" value="Sensor histidine kinase WalK"/>
    <property type="match status" value="1"/>
</dbReference>
<dbReference type="FunFam" id="1.10.287.130:FF:000001">
    <property type="entry name" value="Two-component sensor histidine kinase"/>
    <property type="match status" value="1"/>
</dbReference>
<evidence type="ECO:0000313" key="17">
    <source>
        <dbReference type="EMBL" id="KOO48571.1"/>
    </source>
</evidence>
<feature type="domain" description="Histidine kinase" evidence="15">
    <location>
        <begin position="242"/>
        <end position="454"/>
    </location>
</feature>
<dbReference type="PRINTS" id="PR00344">
    <property type="entry name" value="BCTRLSENSOR"/>
</dbReference>
<dbReference type="PROSITE" id="PS50885">
    <property type="entry name" value="HAMP"/>
    <property type="match status" value="1"/>
</dbReference>
<evidence type="ECO:0000313" key="18">
    <source>
        <dbReference type="Proteomes" id="UP000037558"/>
    </source>
</evidence>
<dbReference type="PANTHER" id="PTHR45528:SF1">
    <property type="entry name" value="SENSOR HISTIDINE KINASE CPXA"/>
    <property type="match status" value="1"/>
</dbReference>
<keyword evidence="6" id="KW-0808">Transferase</keyword>
<dbReference type="CDD" id="cd00082">
    <property type="entry name" value="HisKA"/>
    <property type="match status" value="1"/>
</dbReference>
<evidence type="ECO:0000259" key="16">
    <source>
        <dbReference type="PROSITE" id="PS50885"/>
    </source>
</evidence>
<sequence>MKITTKINVITTAWLLLILIAINSIVFLSFMTITFNLVQNEVQQKSSDIIKVMKKNDEQGSLNDKLLPYLASHGFLRIIDDQGHVQTQVSNDQYLLKKIDPEFLRKEKTTKRIIRPHGGEEQIIIYQHPISNSGKVTGTLEIAERVPGLELGKDVLLGILSFCTLLGAVLSLLGGKWLSNIIIRPISNIIGSMEEIEQSGVPKKIVIQRETKDELNKLAVTFNRMIDRLDVTLEQQKQFISDASHELKTPLTVIKSYADLLRRRGIQNVDMTLEAIESIHSEATRIQKMTERFLDLAKTEVDEDLDFKLIPLTEFCQRIIQQLEVAYSRKLKFHTENNKIAVLADELKLKQVIIIIVDNALKYSKEQVEIFVEENERHVIIRVVDYGIGIPADDIDSIFERFYRVDKARSRETGGMGLGLPIAKNIMKQHHGEIKLRSKEGQGTEVALLLPKESKAT</sequence>
<dbReference type="SMART" id="SM00387">
    <property type="entry name" value="HATPase_c"/>
    <property type="match status" value="1"/>
</dbReference>
<evidence type="ECO:0000256" key="1">
    <source>
        <dbReference type="ARBA" id="ARBA00000085"/>
    </source>
</evidence>
<dbReference type="InterPro" id="IPR004358">
    <property type="entry name" value="Sig_transdc_His_kin-like_C"/>
</dbReference>
<dbReference type="EMBL" id="LILC01000004">
    <property type="protein sequence ID" value="KOO48571.1"/>
    <property type="molecule type" value="Genomic_DNA"/>
</dbReference>
<dbReference type="CDD" id="cd00075">
    <property type="entry name" value="HATPase"/>
    <property type="match status" value="1"/>
</dbReference>
<accession>A0A0M0LC28</accession>
<dbReference type="Gene3D" id="1.10.287.130">
    <property type="match status" value="1"/>
</dbReference>
<keyword evidence="9 17" id="KW-0418">Kinase</keyword>
<keyword evidence="5" id="KW-0597">Phosphoprotein</keyword>
<evidence type="ECO:0000256" key="10">
    <source>
        <dbReference type="ARBA" id="ARBA00022840"/>
    </source>
</evidence>
<keyword evidence="13 14" id="KW-0472">Membrane</keyword>
<evidence type="ECO:0000256" key="12">
    <source>
        <dbReference type="ARBA" id="ARBA00023012"/>
    </source>
</evidence>
<dbReference type="InterPro" id="IPR003594">
    <property type="entry name" value="HATPase_dom"/>
</dbReference>
<dbReference type="PROSITE" id="PS50109">
    <property type="entry name" value="HIS_KIN"/>
    <property type="match status" value="1"/>
</dbReference>
<evidence type="ECO:0000256" key="5">
    <source>
        <dbReference type="ARBA" id="ARBA00022553"/>
    </source>
</evidence>
<comment type="catalytic activity">
    <reaction evidence="1">
        <text>ATP + protein L-histidine = ADP + protein N-phospho-L-histidine.</text>
        <dbReference type="EC" id="2.7.13.3"/>
    </reaction>
</comment>
<feature type="transmembrane region" description="Helical" evidence="14">
    <location>
        <begin position="12"/>
        <end position="38"/>
    </location>
</feature>
<dbReference type="SMART" id="SM00388">
    <property type="entry name" value="HisKA"/>
    <property type="match status" value="1"/>
</dbReference>
<dbReference type="Proteomes" id="UP000037558">
    <property type="component" value="Unassembled WGS sequence"/>
</dbReference>
<keyword evidence="18" id="KW-1185">Reference proteome</keyword>
<dbReference type="CDD" id="cd06225">
    <property type="entry name" value="HAMP"/>
    <property type="match status" value="1"/>
</dbReference>
<dbReference type="PANTHER" id="PTHR45528">
    <property type="entry name" value="SENSOR HISTIDINE KINASE CPXA"/>
    <property type="match status" value="1"/>
</dbReference>
<keyword evidence="11 14" id="KW-1133">Transmembrane helix</keyword>